<protein>
    <submittedName>
        <fullName evidence="2">PPARGC1 and ESRR induced regulator, muscle 1</fullName>
    </submittedName>
</protein>
<dbReference type="GO" id="GO:0005634">
    <property type="term" value="C:nucleus"/>
    <property type="evidence" value="ECO:0000318"/>
    <property type="project" value="GO_Central"/>
</dbReference>
<feature type="compositionally biased region" description="Low complexity" evidence="1">
    <location>
        <begin position="476"/>
        <end position="485"/>
    </location>
</feature>
<feature type="compositionally biased region" description="Polar residues" evidence="1">
    <location>
        <begin position="420"/>
        <end position="434"/>
    </location>
</feature>
<dbReference type="FunCoup" id="H9H762">
    <property type="interactions" value="310"/>
</dbReference>
<reference evidence="2" key="3">
    <citation type="submission" date="2025-09" db="UniProtKB">
        <authorList>
            <consortium name="Ensembl"/>
        </authorList>
    </citation>
    <scope>IDENTIFICATION</scope>
</reference>
<dbReference type="Bgee" id="ENSMODG00000018646">
    <property type="expression patterns" value="Expressed in skeletal muscle tissue and 13 other cell types or tissues"/>
</dbReference>
<feature type="compositionally biased region" description="Polar residues" evidence="1">
    <location>
        <begin position="326"/>
        <end position="341"/>
    </location>
</feature>
<dbReference type="GO" id="GO:0005737">
    <property type="term" value="C:cytoplasm"/>
    <property type="evidence" value="ECO:0000318"/>
    <property type="project" value="GO_Central"/>
</dbReference>
<reference evidence="2" key="1">
    <citation type="journal article" date="2007" name="Nature">
        <title>Genome of the marsupial Monodelphis domestica reveals innovation in non-coding sequences.</title>
        <authorList>
            <person name="Mikkelsen T.S."/>
            <person name="Wakefield M.J."/>
            <person name="Aken B."/>
            <person name="Amemiya C.T."/>
            <person name="Chang J.L."/>
            <person name="Duke S."/>
            <person name="Garber M."/>
            <person name="Gentles A.J."/>
            <person name="Goodstadt L."/>
            <person name="Heger A."/>
            <person name="Jurka J."/>
            <person name="Kamal M."/>
            <person name="Mauceli E."/>
            <person name="Searle S.M."/>
            <person name="Sharpe T."/>
            <person name="Baker M.L."/>
            <person name="Batzer M.A."/>
            <person name="Benos P.V."/>
            <person name="Belov K."/>
            <person name="Clamp M."/>
            <person name="Cook A."/>
            <person name="Cuff J."/>
            <person name="Das R."/>
            <person name="Davidow L."/>
            <person name="Deakin J.E."/>
            <person name="Fazzari M.J."/>
            <person name="Glass J.L."/>
            <person name="Grabherr M."/>
            <person name="Greally J.M."/>
            <person name="Gu W."/>
            <person name="Hore T.A."/>
            <person name="Huttley G.A."/>
            <person name="Kleber M."/>
            <person name="Jirtle R.L."/>
            <person name="Koina E."/>
            <person name="Lee J.T."/>
            <person name="Mahony S."/>
            <person name="Marra M.A."/>
            <person name="Miller R.D."/>
            <person name="Nicholls R.D."/>
            <person name="Oda M."/>
            <person name="Papenfuss A.T."/>
            <person name="Parra Z.E."/>
            <person name="Pollock D.D."/>
            <person name="Ray D.A."/>
            <person name="Schein J.E."/>
            <person name="Speed T.P."/>
            <person name="Thompson K."/>
            <person name="VandeBerg J.L."/>
            <person name="Wade C.M."/>
            <person name="Walker J.A."/>
            <person name="Waters P.D."/>
            <person name="Webber C."/>
            <person name="Weidman J.R."/>
            <person name="Xie X."/>
            <person name="Zody M.C."/>
            <person name="Baldwin J."/>
            <person name="Abdouelleil A."/>
            <person name="Abdulkadir J."/>
            <person name="Abebe A."/>
            <person name="Abera B."/>
            <person name="Abreu J."/>
            <person name="Acer S.C."/>
            <person name="Aftuck L."/>
            <person name="Alexander A."/>
            <person name="An P."/>
            <person name="Anderson E."/>
            <person name="Anderson S."/>
            <person name="Arachi H."/>
            <person name="Azer M."/>
            <person name="Bachantsang P."/>
            <person name="Barry A."/>
            <person name="Bayul T."/>
            <person name="Berlin A."/>
            <person name="Bessette D."/>
            <person name="Bloom T."/>
            <person name="Bloom T."/>
            <person name="Boguslavskiy L."/>
            <person name="Bonnet C."/>
            <person name="Boukhgalter B."/>
            <person name="Bourzgui I."/>
            <person name="Brown A."/>
            <person name="Cahill P."/>
            <person name="Channer S."/>
            <person name="Cheshatsang Y."/>
            <person name="Chuda L."/>
            <person name="Citroen M."/>
            <person name="Collymore A."/>
            <person name="Cooke P."/>
            <person name="Costello M."/>
            <person name="D'Aco K."/>
            <person name="Daza R."/>
            <person name="De Haan G."/>
            <person name="DeGray S."/>
            <person name="DeMaso C."/>
            <person name="Dhargay N."/>
            <person name="Dooley K."/>
            <person name="Dooley E."/>
            <person name="Doricent M."/>
            <person name="Dorje P."/>
            <person name="Dorjee K."/>
            <person name="Dupes A."/>
            <person name="Elong R."/>
            <person name="Falk J."/>
            <person name="Farina A."/>
            <person name="Faro S."/>
            <person name="Ferguson D."/>
            <person name="Fisher S."/>
            <person name="Foley C.D."/>
            <person name="Franke A."/>
            <person name="Friedrich D."/>
            <person name="Gadbois L."/>
            <person name="Gearin G."/>
            <person name="Gearin C.R."/>
            <person name="Giannoukos G."/>
            <person name="Goode T."/>
            <person name="Graham J."/>
            <person name="Grandbois E."/>
            <person name="Grewal S."/>
            <person name="Gyaltsen K."/>
            <person name="Hafez N."/>
            <person name="Hagos B."/>
            <person name="Hall J."/>
            <person name="Henson C."/>
            <person name="Hollinger A."/>
            <person name="Honan T."/>
            <person name="Huard M.D."/>
            <person name="Hughes L."/>
            <person name="Hurhula B."/>
            <person name="Husby M.E."/>
            <person name="Kamat A."/>
            <person name="Kanga B."/>
            <person name="Kashin S."/>
            <person name="Khazanovich D."/>
            <person name="Kisner P."/>
            <person name="Lance K."/>
            <person name="Lara M."/>
            <person name="Lee W."/>
            <person name="Lennon N."/>
            <person name="Letendre F."/>
            <person name="LeVine R."/>
            <person name="Lipovsky A."/>
            <person name="Liu X."/>
            <person name="Liu J."/>
            <person name="Liu S."/>
            <person name="Lokyitsang T."/>
            <person name="Lokyitsang Y."/>
            <person name="Lubonja R."/>
            <person name="Lui A."/>
            <person name="MacDonald P."/>
            <person name="Magnisalis V."/>
            <person name="Maru K."/>
            <person name="Matthews C."/>
            <person name="McCusker W."/>
            <person name="McDonough S."/>
            <person name="Mehta T."/>
            <person name="Meldrim J."/>
            <person name="Meneus L."/>
            <person name="Mihai O."/>
            <person name="Mihalev A."/>
            <person name="Mihova T."/>
            <person name="Mittelman R."/>
            <person name="Mlenga V."/>
            <person name="Montmayeur A."/>
            <person name="Mulrain L."/>
            <person name="Navidi A."/>
            <person name="Naylor J."/>
            <person name="Negash T."/>
            <person name="Nguyen T."/>
            <person name="Nguyen N."/>
            <person name="Nicol R."/>
            <person name="Norbu C."/>
            <person name="Norbu N."/>
            <person name="Novod N."/>
            <person name="O'Neill B."/>
            <person name="Osman S."/>
            <person name="Markiewicz E."/>
            <person name="Oyono O.L."/>
            <person name="Patti C."/>
            <person name="Phunkhang P."/>
            <person name="Pierre F."/>
            <person name="Priest M."/>
            <person name="Raghuraman S."/>
            <person name="Rege F."/>
            <person name="Reyes R."/>
            <person name="Rise C."/>
            <person name="Rogov P."/>
            <person name="Ross K."/>
            <person name="Ryan E."/>
            <person name="Settipalli S."/>
            <person name="Shea T."/>
            <person name="Sherpa N."/>
            <person name="Shi L."/>
            <person name="Shih D."/>
            <person name="Sparrow T."/>
            <person name="Spaulding J."/>
            <person name="Stalker J."/>
            <person name="Stange-Thomann N."/>
            <person name="Stavropoulos S."/>
            <person name="Stone C."/>
            <person name="Strader C."/>
            <person name="Tesfaye S."/>
            <person name="Thomson T."/>
            <person name="Thoulutsang Y."/>
            <person name="Thoulutsang D."/>
            <person name="Topham K."/>
            <person name="Topping I."/>
            <person name="Tsamla T."/>
            <person name="Vassiliev H."/>
            <person name="Vo A."/>
            <person name="Wangchuk T."/>
            <person name="Wangdi T."/>
            <person name="Weiand M."/>
            <person name="Wilkinson J."/>
            <person name="Wilson A."/>
            <person name="Yadav S."/>
            <person name="Young G."/>
            <person name="Yu Q."/>
            <person name="Zembek L."/>
            <person name="Zhong D."/>
            <person name="Zimmer A."/>
            <person name="Zwirko Z."/>
            <person name="Jaffe D.B."/>
            <person name="Alvarez P."/>
            <person name="Brockman W."/>
            <person name="Butler J."/>
            <person name="Chin C."/>
            <person name="Gnerre S."/>
            <person name="MacCallum I."/>
            <person name="Graves J.A."/>
            <person name="Ponting C.P."/>
            <person name="Breen M."/>
            <person name="Samollow P.B."/>
            <person name="Lander E.S."/>
            <person name="Lindblad-Toh K."/>
        </authorList>
    </citation>
    <scope>NUCLEOTIDE SEQUENCE [LARGE SCALE GENOMIC DNA]</scope>
</reference>
<dbReference type="GeneTree" id="ENSGT00390000017652"/>
<dbReference type="AlphaFoldDB" id="H9H762"/>
<dbReference type="OMA" id="EVQWPDT"/>
<dbReference type="OrthoDB" id="8943218at2759"/>
<dbReference type="KEGG" id="mdo:103099516"/>
<organism evidence="2 3">
    <name type="scientific">Monodelphis domestica</name>
    <name type="common">Gray short-tailed opossum</name>
    <dbReference type="NCBI Taxonomy" id="13616"/>
    <lineage>
        <taxon>Eukaryota</taxon>
        <taxon>Metazoa</taxon>
        <taxon>Chordata</taxon>
        <taxon>Craniata</taxon>
        <taxon>Vertebrata</taxon>
        <taxon>Euteleostomi</taxon>
        <taxon>Mammalia</taxon>
        <taxon>Metatheria</taxon>
        <taxon>Didelphimorphia</taxon>
        <taxon>Didelphidae</taxon>
        <taxon>Monodelphis</taxon>
    </lineage>
</organism>
<dbReference type="GO" id="GO:0006355">
    <property type="term" value="P:regulation of DNA-templated transcription"/>
    <property type="evidence" value="ECO:0000318"/>
    <property type="project" value="GO_Central"/>
</dbReference>
<evidence type="ECO:0000313" key="3">
    <source>
        <dbReference type="Proteomes" id="UP000002280"/>
    </source>
</evidence>
<feature type="compositionally biased region" description="Low complexity" evidence="1">
    <location>
        <begin position="545"/>
        <end position="557"/>
    </location>
</feature>
<feature type="compositionally biased region" description="Pro residues" evidence="1">
    <location>
        <begin position="232"/>
        <end position="242"/>
    </location>
</feature>
<feature type="compositionally biased region" description="Polar residues" evidence="1">
    <location>
        <begin position="122"/>
        <end position="145"/>
    </location>
</feature>
<dbReference type="InterPro" id="IPR043442">
    <property type="entry name" value="Perm1"/>
</dbReference>
<dbReference type="Proteomes" id="UP000002280">
    <property type="component" value="Unplaced"/>
</dbReference>
<proteinExistence type="predicted"/>
<accession>H9H762</accession>
<evidence type="ECO:0000313" key="2">
    <source>
        <dbReference type="Ensembl" id="ENSMODP00000023249.4"/>
    </source>
</evidence>
<dbReference type="InParanoid" id="H9H762"/>
<reference evidence="2" key="2">
    <citation type="submission" date="2025-08" db="UniProtKB">
        <authorList>
            <consortium name="Ensembl"/>
        </authorList>
    </citation>
    <scope>IDENTIFICATION</scope>
</reference>
<feature type="compositionally biased region" description="Low complexity" evidence="1">
    <location>
        <begin position="40"/>
        <end position="52"/>
    </location>
</feature>
<dbReference type="Ensembl" id="ENSMODT00000023663.4">
    <property type="protein sequence ID" value="ENSMODP00000023249.4"/>
    <property type="gene ID" value="ENSMODG00000018646.5"/>
</dbReference>
<dbReference type="GeneID" id="103099516"/>
<name>H9H762_MONDO</name>
<dbReference type="CTD" id="84808"/>
<keyword evidence="3" id="KW-1185">Reference proteome</keyword>
<dbReference type="STRING" id="13616.ENSMODP00000023249"/>
<dbReference type="eggNOG" id="ENOG502RYI7">
    <property type="taxonomic scope" value="Eukaryota"/>
</dbReference>
<sequence>MENFEYSIQLSDKDWADFSDATEECGLLQAALASGDEPLSSDIDQGDSSGSSPPGPPPPRLFRVRAGSPLPEGLLKALGRHPLPGHQAIAQGGCSGSEEEESPDSRLVSRFRCERVLAPGAGQQTQRTSTQLEEQLPSSVLSPDQLSPALVPLPSPRGSRMQKSLQEAAAQASEAGVHSGKDPPSQEQPSSLGSPEGKRSPREPNPGTSPRSPGKKKRRSVGAKGSGSPKAQGPPSPSPALPPSSGIQPDRGPRTRAHGNLAPAAWAGNDPGSTFPVKGAGDGVSRGPVSQDASSAPDEDPKLSPAPSPEAGVNGSAPVPPEQSFVDVSSPVSKTQVNVSTPAWVPEASENLSTPASQDKLREDVFPNLAAPASEPENRVSTRVLLAKADAGPAAPVPRARLDATLSAPAPQGRPDVRSSGANLESSPEANLPTSAPGAGPDRDPSLCTPLPQGLPEGALSPQGGPLLEADDTAHPAEAVPAAQAPRRKKVRFSGISTSSPESPGPAAPTSPEPPRTLGGGRGGPRPWDAVAVGLHPQPRILKQPSAPSAPAKGSAGPREDFALTLPEAYDYFFCDTIVEEDEEDEDEEEGDIPEGLQWPEVCEYFFRDSRLPGRRGPPAPPPHAATLLEAVPITTPELYEHFFGEDGPSSPPRVPEEQSPQKAEELGLTVSVQGEQRAPLIPFTFNQNDMCLGFVAFATWAVRTSDLHAPDAWKTVLLANIGAISAIRHFRRQTREGRPCP</sequence>
<feature type="compositionally biased region" description="Low complexity" evidence="1">
    <location>
        <begin position="164"/>
        <end position="175"/>
    </location>
</feature>
<feature type="compositionally biased region" description="Pro residues" evidence="1">
    <location>
        <begin position="503"/>
        <end position="515"/>
    </location>
</feature>
<dbReference type="GO" id="GO:0014850">
    <property type="term" value="P:response to muscle activity"/>
    <property type="evidence" value="ECO:0000318"/>
    <property type="project" value="GO_Central"/>
</dbReference>
<dbReference type="PANTHER" id="PTHR47282:SF1">
    <property type="entry name" value="PGC-1 AND ERR-INDUCED REGULATOR IN MUSCLE PROTEIN 1"/>
    <property type="match status" value="1"/>
</dbReference>
<dbReference type="HOGENOM" id="CLU_015049_1_0_1"/>
<feature type="region of interest" description="Disordered" evidence="1">
    <location>
        <begin position="33"/>
        <end position="562"/>
    </location>
</feature>
<dbReference type="PANTHER" id="PTHR47282">
    <property type="entry name" value="PGC-1 AND ERR-INDUCED REGULATOR IN MUSCLE PROTEIN 1"/>
    <property type="match status" value="1"/>
</dbReference>
<evidence type="ECO:0000256" key="1">
    <source>
        <dbReference type="SAM" id="MobiDB-lite"/>
    </source>
</evidence>